<dbReference type="InterPro" id="IPR016181">
    <property type="entry name" value="Acyl_CoA_acyltransferase"/>
</dbReference>
<dbReference type="Proteomes" id="UP000250140">
    <property type="component" value="Unassembled WGS sequence"/>
</dbReference>
<gene>
    <name evidence="5" type="ORF">AOQ84DRAFT_315817</name>
</gene>
<dbReference type="Gene3D" id="3.40.630.30">
    <property type="match status" value="1"/>
</dbReference>
<dbReference type="InterPro" id="IPR051531">
    <property type="entry name" value="N-acetyltransferase"/>
</dbReference>
<evidence type="ECO:0000256" key="2">
    <source>
        <dbReference type="ARBA" id="ARBA00023315"/>
    </source>
</evidence>
<dbReference type="GO" id="GO:0016747">
    <property type="term" value="F:acyltransferase activity, transferring groups other than amino-acyl groups"/>
    <property type="evidence" value="ECO:0007669"/>
    <property type="project" value="InterPro"/>
</dbReference>
<comment type="similarity">
    <text evidence="3">Belongs to the acetyltransferase family. RimJ subfamily.</text>
</comment>
<keyword evidence="1 5" id="KW-0808">Transferase</keyword>
<dbReference type="PANTHER" id="PTHR43792:SF8">
    <property type="entry name" value="[RIBOSOMAL PROTEIN US5]-ALANINE N-ACETYLTRANSFERASE"/>
    <property type="match status" value="1"/>
</dbReference>
<evidence type="ECO:0000256" key="1">
    <source>
        <dbReference type="ARBA" id="ARBA00022679"/>
    </source>
</evidence>
<evidence type="ECO:0000259" key="4">
    <source>
        <dbReference type="PROSITE" id="PS51186"/>
    </source>
</evidence>
<keyword evidence="2 5" id="KW-0012">Acyltransferase</keyword>
<sequence length="164" mass="18775">MHIQTSRLELREYTLDDINSLHALLSIPSVARYQTWEPRTLAQAEEVVQEIVENQDIRPRRHFELAVIHNGTFIGSVGAKIKNRQASLWYSLMPTSQGRGFATEAVSAFILLLGDVTLEIECDPRNTGSWKLAERLGFVKARFIEKDFECKGEWVDSLVYQRVP</sequence>
<keyword evidence="6" id="KW-1185">Reference proteome</keyword>
<evidence type="ECO:0000256" key="3">
    <source>
        <dbReference type="ARBA" id="ARBA00038502"/>
    </source>
</evidence>
<reference evidence="5 6" key="1">
    <citation type="journal article" date="2016" name="Nat. Commun.">
        <title>Ectomycorrhizal ecology is imprinted in the genome of the dominant symbiotic fungus Cenococcum geophilum.</title>
        <authorList>
            <consortium name="DOE Joint Genome Institute"/>
            <person name="Peter M."/>
            <person name="Kohler A."/>
            <person name="Ohm R.A."/>
            <person name="Kuo A."/>
            <person name="Krutzmann J."/>
            <person name="Morin E."/>
            <person name="Arend M."/>
            <person name="Barry K.W."/>
            <person name="Binder M."/>
            <person name="Choi C."/>
            <person name="Clum A."/>
            <person name="Copeland A."/>
            <person name="Grisel N."/>
            <person name="Haridas S."/>
            <person name="Kipfer T."/>
            <person name="LaButti K."/>
            <person name="Lindquist E."/>
            <person name="Lipzen A."/>
            <person name="Maire R."/>
            <person name="Meier B."/>
            <person name="Mihaltcheva S."/>
            <person name="Molinier V."/>
            <person name="Murat C."/>
            <person name="Poggeler S."/>
            <person name="Quandt C.A."/>
            <person name="Sperisen C."/>
            <person name="Tritt A."/>
            <person name="Tisserant E."/>
            <person name="Crous P.W."/>
            <person name="Henrissat B."/>
            <person name="Nehls U."/>
            <person name="Egli S."/>
            <person name="Spatafora J.W."/>
            <person name="Grigoriev I.V."/>
            <person name="Martin F.M."/>
        </authorList>
    </citation>
    <scope>NUCLEOTIDE SEQUENCE [LARGE SCALE GENOMIC DNA]</scope>
    <source>
        <strain evidence="5 6">CBS 207.34</strain>
    </source>
</reference>
<dbReference type="PANTHER" id="PTHR43792">
    <property type="entry name" value="GNAT FAMILY, PUTATIVE (AFU_ORTHOLOGUE AFUA_3G00765)-RELATED-RELATED"/>
    <property type="match status" value="1"/>
</dbReference>
<protein>
    <submittedName>
        <fullName evidence="5">Acyl-CoA N-acyltransferase</fullName>
    </submittedName>
</protein>
<accession>A0A8E2F452</accession>
<dbReference type="OrthoDB" id="630895at2759"/>
<dbReference type="EMBL" id="KV749295">
    <property type="protein sequence ID" value="OCL10197.1"/>
    <property type="molecule type" value="Genomic_DNA"/>
</dbReference>
<name>A0A8E2F452_9PEZI</name>
<proteinExistence type="inferred from homology"/>
<dbReference type="InterPro" id="IPR000182">
    <property type="entry name" value="GNAT_dom"/>
</dbReference>
<dbReference type="Pfam" id="PF13302">
    <property type="entry name" value="Acetyltransf_3"/>
    <property type="match status" value="1"/>
</dbReference>
<dbReference type="AlphaFoldDB" id="A0A8E2F452"/>
<evidence type="ECO:0000313" key="5">
    <source>
        <dbReference type="EMBL" id="OCL10197.1"/>
    </source>
</evidence>
<dbReference type="PROSITE" id="PS51186">
    <property type="entry name" value="GNAT"/>
    <property type="match status" value="1"/>
</dbReference>
<organism evidence="5 6">
    <name type="scientific">Glonium stellatum</name>
    <dbReference type="NCBI Taxonomy" id="574774"/>
    <lineage>
        <taxon>Eukaryota</taxon>
        <taxon>Fungi</taxon>
        <taxon>Dikarya</taxon>
        <taxon>Ascomycota</taxon>
        <taxon>Pezizomycotina</taxon>
        <taxon>Dothideomycetes</taxon>
        <taxon>Pleosporomycetidae</taxon>
        <taxon>Gloniales</taxon>
        <taxon>Gloniaceae</taxon>
        <taxon>Glonium</taxon>
    </lineage>
</organism>
<dbReference type="SUPFAM" id="SSF55729">
    <property type="entry name" value="Acyl-CoA N-acyltransferases (Nat)"/>
    <property type="match status" value="1"/>
</dbReference>
<evidence type="ECO:0000313" key="6">
    <source>
        <dbReference type="Proteomes" id="UP000250140"/>
    </source>
</evidence>
<feature type="domain" description="N-acetyltransferase" evidence="4">
    <location>
        <begin position="8"/>
        <end position="161"/>
    </location>
</feature>